<sequence>MNDLGKPVDWFFLYKIPSKGTASDGSKPTGTAYVYFDATGKKLSLSADQISDPKKGAVSDTLNQIYNNLNNPDFAWFFYNDENPITGVTDGVRGHTKGVLCCDFGTDSAFWLVDSAPKFPPHGAYGYPHTATDYAQTFLCITLKDCATAEAIADQMFVAQQPNVYDKSAVPAAIKGKNTSLESLLNNKVTTSTKAYANYITFKSKAGMAFSCFAKNKFWNTANDDDFYNDLVGPQLAENLDVETWEHGQEPGPEDSDKIHTVVAMKEVDLAPLGIKPSYKWGEADDHAKLAITAKSEPGKKYICVGDINFTKSMEKRSGGTVAFICDPLWQEISSILSAVNVRASSKIKNSKKVGTSLSKAATAKGIKEG</sequence>
<protein>
    <submittedName>
        <fullName evidence="3">Putative deoxyribonuclease-2</fullName>
    </submittedName>
</protein>
<evidence type="ECO:0000256" key="2">
    <source>
        <dbReference type="ARBA" id="ARBA00022801"/>
    </source>
</evidence>
<keyword evidence="2" id="KW-0378">Hydrolase</keyword>
<dbReference type="PANTHER" id="PTHR10858:SF23">
    <property type="entry name" value="DEOXYRIBONUCLEASE II"/>
    <property type="match status" value="1"/>
</dbReference>
<dbReference type="InterPro" id="IPR004947">
    <property type="entry name" value="DNase_II"/>
</dbReference>
<dbReference type="GO" id="GO:0004531">
    <property type="term" value="F:deoxyribonuclease II activity"/>
    <property type="evidence" value="ECO:0007669"/>
    <property type="project" value="InterPro"/>
</dbReference>
<evidence type="ECO:0000313" key="4">
    <source>
        <dbReference type="Proteomes" id="UP000607559"/>
    </source>
</evidence>
<reference evidence="3" key="1">
    <citation type="journal article" date="2014" name="Int. J. Syst. Evol. Microbiol.">
        <title>Complete genome sequence of Corynebacterium casei LMG S-19264T (=DSM 44701T), isolated from a smear-ripened cheese.</title>
        <authorList>
            <consortium name="US DOE Joint Genome Institute (JGI-PGF)"/>
            <person name="Walter F."/>
            <person name="Albersmeier A."/>
            <person name="Kalinowski J."/>
            <person name="Ruckert C."/>
        </authorList>
    </citation>
    <scope>NUCLEOTIDE SEQUENCE</scope>
    <source>
        <strain evidence="3">CGMCC 1.15448</strain>
    </source>
</reference>
<dbReference type="AlphaFoldDB" id="A0A8J2UEE0"/>
<gene>
    <name evidence="3" type="ORF">GCM10011511_30530</name>
</gene>
<dbReference type="EMBL" id="BMJC01000003">
    <property type="protein sequence ID" value="GGB05100.1"/>
    <property type="molecule type" value="Genomic_DNA"/>
</dbReference>
<keyword evidence="4" id="KW-1185">Reference proteome</keyword>
<dbReference type="Proteomes" id="UP000607559">
    <property type="component" value="Unassembled WGS sequence"/>
</dbReference>
<comment type="caution">
    <text evidence="3">The sequence shown here is derived from an EMBL/GenBank/DDBJ whole genome shotgun (WGS) entry which is preliminary data.</text>
</comment>
<evidence type="ECO:0000256" key="1">
    <source>
        <dbReference type="ARBA" id="ARBA00007527"/>
    </source>
</evidence>
<accession>A0A8J2UEE0</accession>
<evidence type="ECO:0000313" key="3">
    <source>
        <dbReference type="EMBL" id="GGB05100.1"/>
    </source>
</evidence>
<dbReference type="Pfam" id="PF03265">
    <property type="entry name" value="DNase_II"/>
    <property type="match status" value="1"/>
</dbReference>
<proteinExistence type="inferred from homology"/>
<comment type="similarity">
    <text evidence="1">Belongs to the DNase II family.</text>
</comment>
<dbReference type="CDD" id="cd09120">
    <property type="entry name" value="PLDc_DNaseII_1"/>
    <property type="match status" value="1"/>
</dbReference>
<organism evidence="3 4">
    <name type="scientific">Puia dinghuensis</name>
    <dbReference type="NCBI Taxonomy" id="1792502"/>
    <lineage>
        <taxon>Bacteria</taxon>
        <taxon>Pseudomonadati</taxon>
        <taxon>Bacteroidota</taxon>
        <taxon>Chitinophagia</taxon>
        <taxon>Chitinophagales</taxon>
        <taxon>Chitinophagaceae</taxon>
        <taxon>Puia</taxon>
    </lineage>
</organism>
<name>A0A8J2UEE0_9BACT</name>
<dbReference type="PANTHER" id="PTHR10858">
    <property type="entry name" value="DEOXYRIBONUCLEASE II"/>
    <property type="match status" value="1"/>
</dbReference>
<reference evidence="3" key="2">
    <citation type="submission" date="2020-09" db="EMBL/GenBank/DDBJ databases">
        <authorList>
            <person name="Sun Q."/>
            <person name="Zhou Y."/>
        </authorList>
    </citation>
    <scope>NUCLEOTIDE SEQUENCE</scope>
    <source>
        <strain evidence="3">CGMCC 1.15448</strain>
    </source>
</reference>